<dbReference type="InterPro" id="IPR029063">
    <property type="entry name" value="SAM-dependent_MTases_sf"/>
</dbReference>
<dbReference type="SUPFAM" id="SSF53335">
    <property type="entry name" value="S-adenosyl-L-methionine-dependent methyltransferases"/>
    <property type="match status" value="1"/>
</dbReference>
<dbReference type="CDD" id="cd02440">
    <property type="entry name" value="AdoMet_MTases"/>
    <property type="match status" value="1"/>
</dbReference>
<dbReference type="Gene3D" id="3.40.50.150">
    <property type="entry name" value="Vaccinia Virus protein VP39"/>
    <property type="match status" value="1"/>
</dbReference>
<proteinExistence type="predicted"/>
<dbReference type="EMBL" id="CP015609">
    <property type="protein sequence ID" value="APT48421.1"/>
    <property type="molecule type" value="Genomic_DNA"/>
</dbReference>
<name>A0A1L6ZPH6_BACIA</name>
<dbReference type="AlphaFoldDB" id="A0A1L6ZPH6"/>
<dbReference type="GO" id="GO:0008757">
    <property type="term" value="F:S-adenosylmethionine-dependent methyltransferase activity"/>
    <property type="evidence" value="ECO:0007669"/>
    <property type="project" value="InterPro"/>
</dbReference>
<dbReference type="Proteomes" id="UP000185426">
    <property type="component" value="Plasmid unnamed2"/>
</dbReference>
<dbReference type="Pfam" id="PF08241">
    <property type="entry name" value="Methyltransf_11"/>
    <property type="match status" value="1"/>
</dbReference>
<feature type="domain" description="Methyltransferase type 11" evidence="1">
    <location>
        <begin position="71"/>
        <end position="161"/>
    </location>
</feature>
<organism evidence="2 3">
    <name type="scientific">Bacillus safensis</name>
    <dbReference type="NCBI Taxonomy" id="561879"/>
    <lineage>
        <taxon>Bacteria</taxon>
        <taxon>Bacillati</taxon>
        <taxon>Bacillota</taxon>
        <taxon>Bacilli</taxon>
        <taxon>Bacillales</taxon>
        <taxon>Bacillaceae</taxon>
        <taxon>Bacillus</taxon>
    </lineage>
</organism>
<dbReference type="InterPro" id="IPR013216">
    <property type="entry name" value="Methyltransf_11"/>
</dbReference>
<geneLocation type="plasmid" evidence="2 3">
    <name>unnamed2</name>
</geneLocation>
<evidence type="ECO:0000313" key="3">
    <source>
        <dbReference type="Proteomes" id="UP000185426"/>
    </source>
</evidence>
<reference evidence="2 3" key="1">
    <citation type="submission" date="2016-05" db="EMBL/GenBank/DDBJ databases">
        <title>Complete Genome and Methylome Analysis of Psychrotrophic Bacterial Isolates from Antarctic Lake Untersee.</title>
        <authorList>
            <person name="Fomenkov A."/>
            <person name="Akimov V.N."/>
            <person name="Vasilyeva L.V."/>
            <person name="Andersen D."/>
            <person name="Vincze T."/>
            <person name="Roberts R.J."/>
        </authorList>
    </citation>
    <scope>NUCLEOTIDE SEQUENCE [LARGE SCALE GENOMIC DNA]</scope>
    <source>
        <strain evidence="2 3">U14-5</strain>
        <plasmid evidence="2 3">unnamed2</plasmid>
    </source>
</reference>
<gene>
    <name evidence="2" type="ORF">BSA145_21385</name>
</gene>
<evidence type="ECO:0000259" key="1">
    <source>
        <dbReference type="Pfam" id="PF08241"/>
    </source>
</evidence>
<accession>A0A1L6ZPH6</accession>
<protein>
    <recommendedName>
        <fullName evidence="1">Methyltransferase type 11 domain-containing protein</fullName>
    </recommendedName>
</protein>
<sequence length="262" mass="29589">MIYQKRKETMARNHNGAFRPERHALLDQASTHFLAEGKRILQGYRMGASDAEHVQVLLTLMNPPQGAVVADLGCGFGEVARLMRELRPDLRFVLLNQNKVQLDNCPKGPAYHHVLADLHDTGLPDACVDGVMLTYTLCHADVPIALEEAARITRPGGFLFVFDYERLGGDNAKAEEVCAARWFPRDRFVADATQAGWERPHFLNPEGSDEYFRKEWGEEHQDLYREVFGRLRPIVWRMERGCWLVGISASSVVAGSLSVVRE</sequence>
<keyword evidence="2" id="KW-0614">Plasmid</keyword>
<evidence type="ECO:0000313" key="2">
    <source>
        <dbReference type="EMBL" id="APT48421.1"/>
    </source>
</evidence>